<feature type="compositionally biased region" description="Polar residues" evidence="1">
    <location>
        <begin position="67"/>
        <end position="77"/>
    </location>
</feature>
<reference evidence="2" key="1">
    <citation type="submission" date="2022-01" db="EMBL/GenBank/DDBJ databases">
        <authorList>
            <person name="King R."/>
        </authorList>
    </citation>
    <scope>NUCLEOTIDE SEQUENCE</scope>
</reference>
<accession>A0A9N9N043</accession>
<protein>
    <submittedName>
        <fullName evidence="2">Uncharacterized protein</fullName>
    </submittedName>
</protein>
<evidence type="ECO:0000313" key="3">
    <source>
        <dbReference type="Proteomes" id="UP001152799"/>
    </source>
</evidence>
<dbReference type="AlphaFoldDB" id="A0A9N9N043"/>
<dbReference type="EMBL" id="OU892285">
    <property type="protein sequence ID" value="CAG9773439.1"/>
    <property type="molecule type" value="Genomic_DNA"/>
</dbReference>
<dbReference type="Proteomes" id="UP001152799">
    <property type="component" value="Chromosome 9"/>
</dbReference>
<evidence type="ECO:0000313" key="2">
    <source>
        <dbReference type="EMBL" id="CAG9773439.1"/>
    </source>
</evidence>
<feature type="compositionally biased region" description="Basic and acidic residues" evidence="1">
    <location>
        <begin position="22"/>
        <end position="32"/>
    </location>
</feature>
<feature type="region of interest" description="Disordered" evidence="1">
    <location>
        <begin position="1"/>
        <end position="118"/>
    </location>
</feature>
<sequence length="259" mass="29419">MESRGKKILRLLGEKQGSNFVKTDKAESDKIECLSSNIHNPFKESQKEKPSTSKTDNGYCQLFGLGDTTQKPSTSRSTSHDVLDGMESDELDSITSSDEYIPSNTEHSSDDTDFDSDTNTYHEQVKHKTNWEKIEAVKKNIFAEDVHSQNASQSELEPVVESSFARGSNTQNVAENCTNITVKTHVTAEGENTDVVNNNIEIHKSVKKKIFEMKPKISRKRKRNPEEWKRKKSAMCRERERNAVYSVDPNSVWRPGNLF</sequence>
<name>A0A9N9N043_9CUCU</name>
<gene>
    <name evidence="2" type="ORF">CEUTPL_LOCUS13830</name>
</gene>
<feature type="compositionally biased region" description="Polar residues" evidence="1">
    <location>
        <begin position="93"/>
        <end position="106"/>
    </location>
</feature>
<feature type="compositionally biased region" description="Basic and acidic residues" evidence="1">
    <location>
        <begin position="41"/>
        <end position="51"/>
    </location>
</feature>
<proteinExistence type="predicted"/>
<evidence type="ECO:0000256" key="1">
    <source>
        <dbReference type="SAM" id="MobiDB-lite"/>
    </source>
</evidence>
<keyword evidence="3" id="KW-1185">Reference proteome</keyword>
<feature type="compositionally biased region" description="Basic and acidic residues" evidence="1">
    <location>
        <begin position="224"/>
        <end position="240"/>
    </location>
</feature>
<dbReference type="OrthoDB" id="6761310at2759"/>
<feature type="region of interest" description="Disordered" evidence="1">
    <location>
        <begin position="218"/>
        <end position="240"/>
    </location>
</feature>
<organism evidence="2 3">
    <name type="scientific">Ceutorhynchus assimilis</name>
    <name type="common">cabbage seed weevil</name>
    <dbReference type="NCBI Taxonomy" id="467358"/>
    <lineage>
        <taxon>Eukaryota</taxon>
        <taxon>Metazoa</taxon>
        <taxon>Ecdysozoa</taxon>
        <taxon>Arthropoda</taxon>
        <taxon>Hexapoda</taxon>
        <taxon>Insecta</taxon>
        <taxon>Pterygota</taxon>
        <taxon>Neoptera</taxon>
        <taxon>Endopterygota</taxon>
        <taxon>Coleoptera</taxon>
        <taxon>Polyphaga</taxon>
        <taxon>Cucujiformia</taxon>
        <taxon>Curculionidae</taxon>
        <taxon>Ceutorhynchinae</taxon>
        <taxon>Ceutorhynchus</taxon>
    </lineage>
</organism>